<reference evidence="11" key="1">
    <citation type="submission" date="2020-10" db="EMBL/GenBank/DDBJ databases">
        <title>ChiBAC.</title>
        <authorList>
            <person name="Zenner C."/>
            <person name="Hitch T.C.A."/>
            <person name="Clavel T."/>
        </authorList>
    </citation>
    <scope>NUCLEOTIDE SEQUENCE</scope>
    <source>
        <strain evidence="11">DSM 107454</strain>
    </source>
</reference>
<dbReference type="EC" id="2.7.1.5" evidence="8"/>
<evidence type="ECO:0000256" key="7">
    <source>
        <dbReference type="ARBA" id="ARBA00023308"/>
    </source>
</evidence>
<dbReference type="Proteomes" id="UP000806542">
    <property type="component" value="Unassembled WGS sequence"/>
</dbReference>
<dbReference type="InterPro" id="IPR013449">
    <property type="entry name" value="Rhamnulokinase"/>
</dbReference>
<dbReference type="SUPFAM" id="SSF53067">
    <property type="entry name" value="Actin-like ATPase domain"/>
    <property type="match status" value="2"/>
</dbReference>
<dbReference type="PIRSF" id="PIRSF000538">
    <property type="entry name" value="GlpK"/>
    <property type="match status" value="1"/>
</dbReference>
<keyword evidence="6" id="KW-1015">Disulfide bond</keyword>
<dbReference type="CDD" id="cd07771">
    <property type="entry name" value="ASKHA_NBD_FGGY_RhaB-like"/>
    <property type="match status" value="1"/>
</dbReference>
<dbReference type="Gene3D" id="3.30.420.40">
    <property type="match status" value="2"/>
</dbReference>
<organism evidence="11 12">
    <name type="scientific">Ructibacterium gallinarum</name>
    <dbReference type="NCBI Taxonomy" id="2779355"/>
    <lineage>
        <taxon>Bacteria</taxon>
        <taxon>Bacillati</taxon>
        <taxon>Bacillota</taxon>
        <taxon>Clostridia</taxon>
        <taxon>Eubacteriales</taxon>
        <taxon>Oscillospiraceae</taxon>
        <taxon>Ructibacterium</taxon>
    </lineage>
</organism>
<keyword evidence="2 11" id="KW-0808">Transferase</keyword>
<keyword evidence="3" id="KW-0547">Nucleotide-binding</keyword>
<gene>
    <name evidence="11" type="primary">rhaB</name>
    <name evidence="11" type="ORF">INF28_06110</name>
</gene>
<comment type="similarity">
    <text evidence="1">Belongs to the FGGY kinase family.</text>
</comment>
<dbReference type="GO" id="GO:0005524">
    <property type="term" value="F:ATP binding"/>
    <property type="evidence" value="ECO:0007669"/>
    <property type="project" value="UniProtKB-KW"/>
</dbReference>
<keyword evidence="12" id="KW-1185">Reference proteome</keyword>
<evidence type="ECO:0000313" key="11">
    <source>
        <dbReference type="EMBL" id="MBE5040037.1"/>
    </source>
</evidence>
<dbReference type="InterPro" id="IPR018485">
    <property type="entry name" value="FGGY_C"/>
</dbReference>
<name>A0A9D5M5V4_9FIRM</name>
<dbReference type="GO" id="GO:0004370">
    <property type="term" value="F:glycerol kinase activity"/>
    <property type="evidence" value="ECO:0007669"/>
    <property type="project" value="TreeGrafter"/>
</dbReference>
<dbReference type="GO" id="GO:0008993">
    <property type="term" value="F:rhamnulokinase activity"/>
    <property type="evidence" value="ECO:0007669"/>
    <property type="project" value="UniProtKB-UniRule"/>
</dbReference>
<feature type="domain" description="Carbohydrate kinase FGGY C-terminal" evidence="10">
    <location>
        <begin position="255"/>
        <end position="442"/>
    </location>
</feature>
<protein>
    <recommendedName>
        <fullName evidence="8">Rhamnulokinase</fullName>
        <ecNumber evidence="8">2.7.1.5</ecNumber>
    </recommendedName>
</protein>
<evidence type="ECO:0000256" key="8">
    <source>
        <dbReference type="NCBIfam" id="TIGR02627"/>
    </source>
</evidence>
<dbReference type="AlphaFoldDB" id="A0A9D5M5V4"/>
<evidence type="ECO:0000259" key="9">
    <source>
        <dbReference type="Pfam" id="PF00370"/>
    </source>
</evidence>
<comment type="caution">
    <text evidence="11">The sequence shown here is derived from an EMBL/GenBank/DDBJ whole genome shotgun (WGS) entry which is preliminary data.</text>
</comment>
<evidence type="ECO:0000256" key="5">
    <source>
        <dbReference type="ARBA" id="ARBA00022840"/>
    </source>
</evidence>
<evidence type="ECO:0000256" key="6">
    <source>
        <dbReference type="ARBA" id="ARBA00023157"/>
    </source>
</evidence>
<keyword evidence="4" id="KW-0418">Kinase</keyword>
<dbReference type="InterPro" id="IPR000577">
    <property type="entry name" value="Carb_kinase_FGGY"/>
</dbReference>
<dbReference type="GO" id="GO:0006071">
    <property type="term" value="P:glycerol metabolic process"/>
    <property type="evidence" value="ECO:0007669"/>
    <property type="project" value="TreeGrafter"/>
</dbReference>
<dbReference type="Pfam" id="PF02782">
    <property type="entry name" value="FGGY_C"/>
    <property type="match status" value="1"/>
</dbReference>
<evidence type="ECO:0000259" key="10">
    <source>
        <dbReference type="Pfam" id="PF02782"/>
    </source>
</evidence>
<dbReference type="RefSeq" id="WP_226392586.1">
    <property type="nucleotide sequence ID" value="NZ_JADCKB010000010.1"/>
</dbReference>
<dbReference type="InterPro" id="IPR018484">
    <property type="entry name" value="FGGY_N"/>
</dbReference>
<sequence>MAKYYLAVDIGASSGRHMLASIENGKIVLEEMYRFKNQLVEKNGHLCWEIDRLFQEILNGIKACGKAGKIPYSMGIDTWGVDFVLLDKDDRILGDTVAYRDSRTEGMDKKVSEIVSEEELYARTGIQKQSFNTIYQLMAVKEQNPEYLDQAESWLMLPSYFKFLLTGQKKIEYTNASTTGLLNAKTRTWDMELIRELGLKESLFGEIFMPGTEVGNFTPEIQAEVGFDCKVILPATHDTGSAVLSVPMENGEGIYISSGTWSLMGVENKTPICTEESREENLTNEGGVDYRYRYLRNIMGLWIIQSIKRNLEDKYSFNDLERMARENSGFASRVDVNDARFMAPKNMIDAIQSYCRDTGQKVPESIGEVMQCAYASLAKCYAQSAGSIEKILCRKYDCIRIVGGGCQDGYLNELTARATGKTVYAGPVEATALGNVLAQLMADGTVADVEEARSFIRASFPIKKIEP</sequence>
<evidence type="ECO:0000256" key="1">
    <source>
        <dbReference type="ARBA" id="ARBA00009156"/>
    </source>
</evidence>
<dbReference type="PANTHER" id="PTHR10196">
    <property type="entry name" value="SUGAR KINASE"/>
    <property type="match status" value="1"/>
</dbReference>
<evidence type="ECO:0000313" key="12">
    <source>
        <dbReference type="Proteomes" id="UP000806542"/>
    </source>
</evidence>
<evidence type="ECO:0000256" key="3">
    <source>
        <dbReference type="ARBA" id="ARBA00022741"/>
    </source>
</evidence>
<dbReference type="NCBIfam" id="TIGR02627">
    <property type="entry name" value="rhamnulo_kin"/>
    <property type="match status" value="1"/>
</dbReference>
<feature type="domain" description="Carbohydrate kinase FGGY N-terminal" evidence="9">
    <location>
        <begin position="4"/>
        <end position="244"/>
    </location>
</feature>
<keyword evidence="7" id="KW-0684">Rhamnose metabolism</keyword>
<evidence type="ECO:0000256" key="4">
    <source>
        <dbReference type="ARBA" id="ARBA00022777"/>
    </source>
</evidence>
<proteinExistence type="inferred from homology"/>
<dbReference type="Pfam" id="PF00370">
    <property type="entry name" value="FGGY_N"/>
    <property type="match status" value="1"/>
</dbReference>
<evidence type="ECO:0000256" key="2">
    <source>
        <dbReference type="ARBA" id="ARBA00022679"/>
    </source>
</evidence>
<dbReference type="GO" id="GO:0019301">
    <property type="term" value="P:rhamnose catabolic process"/>
    <property type="evidence" value="ECO:0007669"/>
    <property type="project" value="UniProtKB-UniRule"/>
</dbReference>
<keyword evidence="5" id="KW-0067">ATP-binding</keyword>
<dbReference type="EMBL" id="JADCKB010000010">
    <property type="protein sequence ID" value="MBE5040037.1"/>
    <property type="molecule type" value="Genomic_DNA"/>
</dbReference>
<dbReference type="GO" id="GO:0005829">
    <property type="term" value="C:cytosol"/>
    <property type="evidence" value="ECO:0007669"/>
    <property type="project" value="TreeGrafter"/>
</dbReference>
<dbReference type="PANTHER" id="PTHR10196:SF93">
    <property type="entry name" value="L-RHAMNULOKINASE"/>
    <property type="match status" value="1"/>
</dbReference>
<dbReference type="InterPro" id="IPR043129">
    <property type="entry name" value="ATPase_NBD"/>
</dbReference>
<accession>A0A9D5M5V4</accession>